<dbReference type="PANTHER" id="PTHR33991:SF1">
    <property type="entry name" value="DNA REPAIR PROTEIN RECO"/>
    <property type="match status" value="1"/>
</dbReference>
<keyword evidence="11" id="KW-1185">Reference proteome</keyword>
<name>A0A1L7CU50_9CORY</name>
<dbReference type="InterPro" id="IPR037278">
    <property type="entry name" value="ARFGAP/RecO"/>
</dbReference>
<keyword evidence="5 8" id="KW-0233">DNA recombination</keyword>
<dbReference type="SUPFAM" id="SSF57863">
    <property type="entry name" value="ArfGap/RecO-like zinc finger"/>
    <property type="match status" value="1"/>
</dbReference>
<dbReference type="InterPro" id="IPR003717">
    <property type="entry name" value="RecO"/>
</dbReference>
<evidence type="ECO:0000256" key="3">
    <source>
        <dbReference type="ARBA" id="ARBA00021310"/>
    </source>
</evidence>
<dbReference type="Gene3D" id="2.40.50.140">
    <property type="entry name" value="Nucleic acid-binding proteins"/>
    <property type="match status" value="1"/>
</dbReference>
<dbReference type="RefSeq" id="WP_075664303.1">
    <property type="nucleotide sequence ID" value="NZ_CP009247.1"/>
</dbReference>
<dbReference type="PANTHER" id="PTHR33991">
    <property type="entry name" value="DNA REPAIR PROTEIN RECO"/>
    <property type="match status" value="1"/>
</dbReference>
<dbReference type="Proteomes" id="UP000185434">
    <property type="component" value="Chromosome"/>
</dbReference>
<dbReference type="GO" id="GO:0006302">
    <property type="term" value="P:double-strand break repair"/>
    <property type="evidence" value="ECO:0007669"/>
    <property type="project" value="TreeGrafter"/>
</dbReference>
<gene>
    <name evidence="8" type="primary">recO</name>
    <name evidence="10" type="ORF">CFRA_08680</name>
</gene>
<dbReference type="AlphaFoldDB" id="A0A1L7CU50"/>
<evidence type="ECO:0000256" key="6">
    <source>
        <dbReference type="ARBA" id="ARBA00023204"/>
    </source>
</evidence>
<protein>
    <recommendedName>
        <fullName evidence="3 8">DNA repair protein RecO</fullName>
    </recommendedName>
    <alternativeName>
        <fullName evidence="7 8">Recombination protein O</fullName>
    </alternativeName>
</protein>
<dbReference type="GO" id="GO:0006310">
    <property type="term" value="P:DNA recombination"/>
    <property type="evidence" value="ECO:0007669"/>
    <property type="project" value="UniProtKB-UniRule"/>
</dbReference>
<comment type="function">
    <text evidence="1 8">Involved in DNA repair and RecF pathway recombination.</text>
</comment>
<evidence type="ECO:0000256" key="5">
    <source>
        <dbReference type="ARBA" id="ARBA00023172"/>
    </source>
</evidence>
<reference evidence="10 11" key="1">
    <citation type="submission" date="2014-08" db="EMBL/GenBank/DDBJ databases">
        <title>Complete genome sequence of Corynebacterium frankenforstense ST18(T) (=DSM 45800(T)), isolated from raw cow milk.</title>
        <authorList>
            <person name="Ruckert C."/>
            <person name="Albersmeier A."/>
            <person name="Winkler A."/>
            <person name="Lipski A."/>
            <person name="Kalinowski J."/>
        </authorList>
    </citation>
    <scope>NUCLEOTIDE SEQUENCE [LARGE SCALE GENOMIC DNA]</scope>
    <source>
        <strain evidence="10 11">ST18</strain>
    </source>
</reference>
<evidence type="ECO:0000313" key="10">
    <source>
        <dbReference type="EMBL" id="APT89308.1"/>
    </source>
</evidence>
<sequence length="249" mass="26735">MRRESFRDRALVLRTYDFAEADRVIVLLTRGHGIVRSVAKGVRRAKSRFGSRLQLFVDLDVQLYPGRNLATITGADTVAFYGSGIIDDYERYAAACAALECAERLAVAEDGSDPFLYDVALVTLGRIQRVANPVLALDAFILQATAHAGWALSLFDCAQCSAPGPHHAFHPGAGGAVCLHCRPSGSADVPTEALHLMWLLAHDRVEQAVAVVAGEGGAELAAVAHRLTRAHLQWQVEGRVAALAVLDEG</sequence>
<dbReference type="Gene3D" id="1.20.1440.120">
    <property type="entry name" value="Recombination protein O, C-terminal domain"/>
    <property type="match status" value="1"/>
</dbReference>
<dbReference type="OrthoDB" id="9812244at2"/>
<proteinExistence type="inferred from homology"/>
<dbReference type="EMBL" id="CP009247">
    <property type="protein sequence ID" value="APT89308.1"/>
    <property type="molecule type" value="Genomic_DNA"/>
</dbReference>
<dbReference type="InterPro" id="IPR022572">
    <property type="entry name" value="DNA_rep/recomb_RecO_N"/>
</dbReference>
<keyword evidence="6 8" id="KW-0234">DNA repair</keyword>
<dbReference type="InterPro" id="IPR042242">
    <property type="entry name" value="RecO_C"/>
</dbReference>
<evidence type="ECO:0000256" key="7">
    <source>
        <dbReference type="ARBA" id="ARBA00033409"/>
    </source>
</evidence>
<dbReference type="Pfam" id="PF02565">
    <property type="entry name" value="RecO_C"/>
    <property type="match status" value="1"/>
</dbReference>
<dbReference type="InterPro" id="IPR012340">
    <property type="entry name" value="NA-bd_OB-fold"/>
</dbReference>
<evidence type="ECO:0000256" key="2">
    <source>
        <dbReference type="ARBA" id="ARBA00007452"/>
    </source>
</evidence>
<dbReference type="SUPFAM" id="SSF50249">
    <property type="entry name" value="Nucleic acid-binding proteins"/>
    <property type="match status" value="1"/>
</dbReference>
<keyword evidence="4 8" id="KW-0227">DNA damage</keyword>
<accession>A0A1L7CU50</accession>
<feature type="domain" description="DNA replication/recombination mediator RecO N-terminal" evidence="9">
    <location>
        <begin position="5"/>
        <end position="79"/>
    </location>
</feature>
<comment type="similarity">
    <text evidence="2 8">Belongs to the RecO family.</text>
</comment>
<evidence type="ECO:0000313" key="11">
    <source>
        <dbReference type="Proteomes" id="UP000185434"/>
    </source>
</evidence>
<dbReference type="HAMAP" id="MF_00201">
    <property type="entry name" value="RecO"/>
    <property type="match status" value="1"/>
</dbReference>
<evidence type="ECO:0000256" key="1">
    <source>
        <dbReference type="ARBA" id="ARBA00003065"/>
    </source>
</evidence>
<dbReference type="STRING" id="1437875.CFRA_08680"/>
<evidence type="ECO:0000259" key="9">
    <source>
        <dbReference type="Pfam" id="PF11967"/>
    </source>
</evidence>
<dbReference type="NCBIfam" id="TIGR00613">
    <property type="entry name" value="reco"/>
    <property type="match status" value="1"/>
</dbReference>
<evidence type="ECO:0000256" key="8">
    <source>
        <dbReference type="HAMAP-Rule" id="MF_00201"/>
    </source>
</evidence>
<organism evidence="10 11">
    <name type="scientific">Corynebacterium frankenforstense DSM 45800</name>
    <dbReference type="NCBI Taxonomy" id="1437875"/>
    <lineage>
        <taxon>Bacteria</taxon>
        <taxon>Bacillati</taxon>
        <taxon>Actinomycetota</taxon>
        <taxon>Actinomycetes</taxon>
        <taxon>Mycobacteriales</taxon>
        <taxon>Corynebacteriaceae</taxon>
        <taxon>Corynebacterium</taxon>
    </lineage>
</organism>
<dbReference type="Pfam" id="PF11967">
    <property type="entry name" value="RecO_N"/>
    <property type="match status" value="1"/>
</dbReference>
<dbReference type="GO" id="GO:0043590">
    <property type="term" value="C:bacterial nucleoid"/>
    <property type="evidence" value="ECO:0007669"/>
    <property type="project" value="TreeGrafter"/>
</dbReference>
<evidence type="ECO:0000256" key="4">
    <source>
        <dbReference type="ARBA" id="ARBA00022763"/>
    </source>
</evidence>
<dbReference type="KEGG" id="cfk:CFRA_08680"/>